<dbReference type="EMBL" id="JACBZS010000001">
    <property type="protein sequence ID" value="NYI71222.1"/>
    <property type="molecule type" value="Genomic_DNA"/>
</dbReference>
<proteinExistence type="predicted"/>
<keyword evidence="3" id="KW-1185">Reference proteome</keyword>
<dbReference type="AlphaFoldDB" id="A0A7Z0D962"/>
<evidence type="ECO:0000313" key="2">
    <source>
        <dbReference type="EMBL" id="NYI71222.1"/>
    </source>
</evidence>
<name>A0A7Z0D962_9ACTN</name>
<protein>
    <recommendedName>
        <fullName evidence="1">VOC domain-containing protein</fullName>
    </recommendedName>
</protein>
<reference evidence="2 3" key="1">
    <citation type="submission" date="2020-07" db="EMBL/GenBank/DDBJ databases">
        <title>Sequencing the genomes of 1000 actinobacteria strains.</title>
        <authorList>
            <person name="Klenk H.-P."/>
        </authorList>
    </citation>
    <scope>NUCLEOTIDE SEQUENCE [LARGE SCALE GENOMIC DNA]</scope>
    <source>
        <strain evidence="2 3">DSM 103164</strain>
    </source>
</reference>
<feature type="domain" description="VOC" evidence="1">
    <location>
        <begin position="4"/>
        <end position="125"/>
    </location>
</feature>
<dbReference type="PANTHER" id="PTHR36503">
    <property type="entry name" value="BLR2520 PROTEIN"/>
    <property type="match status" value="1"/>
</dbReference>
<accession>A0A7Z0D962</accession>
<dbReference type="PANTHER" id="PTHR36503:SF1">
    <property type="entry name" value="BLR2520 PROTEIN"/>
    <property type="match status" value="1"/>
</dbReference>
<dbReference type="PROSITE" id="PS51819">
    <property type="entry name" value="VOC"/>
    <property type="match status" value="1"/>
</dbReference>
<evidence type="ECO:0000259" key="1">
    <source>
        <dbReference type="PROSITE" id="PS51819"/>
    </source>
</evidence>
<dbReference type="InterPro" id="IPR004360">
    <property type="entry name" value="Glyas_Fos-R_dOase_dom"/>
</dbReference>
<gene>
    <name evidence="2" type="ORF">GGQ54_001782</name>
</gene>
<dbReference type="SUPFAM" id="SSF54593">
    <property type="entry name" value="Glyoxalase/Bleomycin resistance protein/Dihydroxybiphenyl dioxygenase"/>
    <property type="match status" value="1"/>
</dbReference>
<dbReference type="InterPro" id="IPR037523">
    <property type="entry name" value="VOC_core"/>
</dbReference>
<dbReference type="RefSeq" id="WP_179445072.1">
    <property type="nucleotide sequence ID" value="NZ_JACBZS010000001.1"/>
</dbReference>
<evidence type="ECO:0000313" key="3">
    <source>
        <dbReference type="Proteomes" id="UP000527616"/>
    </source>
</evidence>
<dbReference type="InterPro" id="IPR029068">
    <property type="entry name" value="Glyas_Bleomycin-R_OHBP_Dase"/>
</dbReference>
<organism evidence="2 3">
    <name type="scientific">Naumannella cuiyingiana</name>
    <dbReference type="NCBI Taxonomy" id="1347891"/>
    <lineage>
        <taxon>Bacteria</taxon>
        <taxon>Bacillati</taxon>
        <taxon>Actinomycetota</taxon>
        <taxon>Actinomycetes</taxon>
        <taxon>Propionibacteriales</taxon>
        <taxon>Propionibacteriaceae</taxon>
        <taxon>Naumannella</taxon>
    </lineage>
</organism>
<dbReference type="Pfam" id="PF00903">
    <property type="entry name" value="Glyoxalase"/>
    <property type="match status" value="1"/>
</dbReference>
<sequence>MEQYITVITLAVEDRAAMRRFFVDGLGWAAALDVEDVLFLRVGPSLVLSLWDRESFVAEVGEPARGLAPITLAHNVGSDAEVDTVLDRARAAGALTVQPGQRRDWGGYSGYFVDPAGYHWEVAHAPGGGVLGEALAAGQAFAQG</sequence>
<dbReference type="Proteomes" id="UP000527616">
    <property type="component" value="Unassembled WGS sequence"/>
</dbReference>
<dbReference type="Gene3D" id="3.10.180.10">
    <property type="entry name" value="2,3-Dihydroxybiphenyl 1,2-Dioxygenase, domain 1"/>
    <property type="match status" value="1"/>
</dbReference>
<comment type="caution">
    <text evidence="2">The sequence shown here is derived from an EMBL/GenBank/DDBJ whole genome shotgun (WGS) entry which is preliminary data.</text>
</comment>